<keyword evidence="3" id="KW-1185">Reference proteome</keyword>
<dbReference type="PANTHER" id="PTHR30157:SF0">
    <property type="entry name" value="NADPH-DEPENDENT FERRIC-CHELATE REDUCTASE"/>
    <property type="match status" value="1"/>
</dbReference>
<comment type="caution">
    <text evidence="2">The sequence shown here is derived from an EMBL/GenBank/DDBJ whole genome shotgun (WGS) entry which is preliminary data.</text>
</comment>
<dbReference type="InterPro" id="IPR013113">
    <property type="entry name" value="SIP_FAD-bd"/>
</dbReference>
<dbReference type="SUPFAM" id="SSF63380">
    <property type="entry name" value="Riboflavin synthase domain-like"/>
    <property type="match status" value="1"/>
</dbReference>
<dbReference type="InterPro" id="IPR039261">
    <property type="entry name" value="FNR_nucleotide-bd"/>
</dbReference>
<dbReference type="Proteomes" id="UP001494902">
    <property type="component" value="Unassembled WGS sequence"/>
</dbReference>
<gene>
    <name evidence="2" type="ORF">WIS52_26775</name>
</gene>
<dbReference type="InterPro" id="IPR007037">
    <property type="entry name" value="SIP_rossman_dom"/>
</dbReference>
<evidence type="ECO:0000259" key="1">
    <source>
        <dbReference type="PROSITE" id="PS51384"/>
    </source>
</evidence>
<reference evidence="2 3" key="1">
    <citation type="submission" date="2024-03" db="EMBL/GenBank/DDBJ databases">
        <title>Draft genome sequence of Pseudonocardia nematodicida JCM 31783.</title>
        <authorList>
            <person name="Butdee W."/>
            <person name="Duangmal K."/>
        </authorList>
    </citation>
    <scope>NUCLEOTIDE SEQUENCE [LARGE SCALE GENOMIC DNA]</scope>
    <source>
        <strain evidence="2 3">JCM 31783</strain>
    </source>
</reference>
<dbReference type="RefSeq" id="WP_349301163.1">
    <property type="nucleotide sequence ID" value="NZ_JBEDNQ010000013.1"/>
</dbReference>
<sequence length="253" mass="27264">MSTTAPRLLRVARTERVTPAMIRVTLTGEELSGFPGHGPDRRIKMFFPVEGQERPAVPRASTGGPVWPAGEARPAIRTYTVRRFDPDVSEHGELDVDFVVHAGHGPAAAWAETARPGAWVGVSEPGGRWEPDPAAEHHLVIGDESALPAVATVLETLASAHPAVPVRAVLEVADAGEEQDLPGRATVEWVHRGSAPAGERLVTAVRAARLPDGRGQAWLSGESAAVRELRTHLLSERGFDRRAVYATGYWRAR</sequence>
<dbReference type="InterPro" id="IPR017927">
    <property type="entry name" value="FAD-bd_FR_type"/>
</dbReference>
<dbReference type="Gene3D" id="3.40.50.80">
    <property type="entry name" value="Nucleotide-binding domain of ferredoxin-NADP reductase (FNR) module"/>
    <property type="match status" value="1"/>
</dbReference>
<protein>
    <submittedName>
        <fullName evidence="2">Siderophore-interacting protein</fullName>
    </submittedName>
</protein>
<evidence type="ECO:0000313" key="2">
    <source>
        <dbReference type="EMBL" id="MEQ3554090.1"/>
    </source>
</evidence>
<dbReference type="PROSITE" id="PS51384">
    <property type="entry name" value="FAD_FR"/>
    <property type="match status" value="1"/>
</dbReference>
<dbReference type="PANTHER" id="PTHR30157">
    <property type="entry name" value="FERRIC REDUCTASE, NADPH-DEPENDENT"/>
    <property type="match status" value="1"/>
</dbReference>
<dbReference type="CDD" id="cd06193">
    <property type="entry name" value="siderophore_interacting"/>
    <property type="match status" value="1"/>
</dbReference>
<dbReference type="EMBL" id="JBEDNQ010000013">
    <property type="protein sequence ID" value="MEQ3554090.1"/>
    <property type="molecule type" value="Genomic_DNA"/>
</dbReference>
<dbReference type="InterPro" id="IPR017938">
    <property type="entry name" value="Riboflavin_synthase-like_b-brl"/>
</dbReference>
<organism evidence="2 3">
    <name type="scientific">Pseudonocardia nematodicida</name>
    <dbReference type="NCBI Taxonomy" id="1206997"/>
    <lineage>
        <taxon>Bacteria</taxon>
        <taxon>Bacillati</taxon>
        <taxon>Actinomycetota</taxon>
        <taxon>Actinomycetes</taxon>
        <taxon>Pseudonocardiales</taxon>
        <taxon>Pseudonocardiaceae</taxon>
        <taxon>Pseudonocardia</taxon>
    </lineage>
</organism>
<accession>A0ABV1KI11</accession>
<dbReference type="Pfam" id="PF04954">
    <property type="entry name" value="SIP"/>
    <property type="match status" value="1"/>
</dbReference>
<dbReference type="InterPro" id="IPR039374">
    <property type="entry name" value="SIP_fam"/>
</dbReference>
<evidence type="ECO:0000313" key="3">
    <source>
        <dbReference type="Proteomes" id="UP001494902"/>
    </source>
</evidence>
<feature type="domain" description="FAD-binding FR-type" evidence="1">
    <location>
        <begin position="4"/>
        <end position="132"/>
    </location>
</feature>
<dbReference type="Pfam" id="PF08021">
    <property type="entry name" value="FAD_binding_9"/>
    <property type="match status" value="1"/>
</dbReference>
<proteinExistence type="predicted"/>
<name>A0ABV1KI11_9PSEU</name>
<dbReference type="Gene3D" id="2.40.30.10">
    <property type="entry name" value="Translation factors"/>
    <property type="match status" value="1"/>
</dbReference>